<dbReference type="SUPFAM" id="SSF52047">
    <property type="entry name" value="RNI-like"/>
    <property type="match status" value="1"/>
</dbReference>
<evidence type="ECO:0008006" key="3">
    <source>
        <dbReference type="Google" id="ProtNLM"/>
    </source>
</evidence>
<reference evidence="1 2" key="1">
    <citation type="submission" date="2024-05" db="EMBL/GenBank/DDBJ databases">
        <title>A draft genome resource for the thread blight pathogen Marasmius tenuissimus strain MS-2.</title>
        <authorList>
            <person name="Yulfo-Soto G.E."/>
            <person name="Baruah I.K."/>
            <person name="Amoako-Attah I."/>
            <person name="Bukari Y."/>
            <person name="Meinhardt L.W."/>
            <person name="Bailey B.A."/>
            <person name="Cohen S.P."/>
        </authorList>
    </citation>
    <scope>NUCLEOTIDE SEQUENCE [LARGE SCALE GENOMIC DNA]</scope>
    <source>
        <strain evidence="1 2">MS-2</strain>
    </source>
</reference>
<protein>
    <recommendedName>
        <fullName evidence="3">F-box domain-containing protein</fullName>
    </recommendedName>
</protein>
<sequence>MSHVCTHWREVALNTPILWNRPVLDIPNLGFEMLQRSKDGPLIIHASLPDDEAGGVVLKAMEHISRVVDIHLEGYSKELSAVLDNAIHPAPRLRKLRLCANPDAGFSSLRLPLTSVDDRTLFDASTPCLTTLILDGCHISRAASLLKNLTALQLRIPQAARPGMSQCIEILQDTPMLEVLVLICYAESGPWIDGHEQRLTSESGQTVSLHRLQSVHLSADVTGVVQFLNRVRYPATNIFSLRSSFQETRELFSMFSALGSMFSRIISSPLQPEVGITQAQASIKSLSCMPGDYFYLLSAWTCDEREVPTTEWSPWEPEGIPPHLRLYFYFSDNRHPWFTAGEPVSVDGTSMQPILESLIPSLAKLETLELESVPDRLSPHLFVRCFSSLPRLHTVVFFQGAAELFLITLGLPNNTSAESSPPIFATLETLEFRDVEFNSYVQEGVPARLAIFASGFATVSGSKTILDALLDVLEYRRQAGAEIASVRLRDGFKTPRHIVGKIEKAVQCVEQYSPPMFSH</sequence>
<gene>
    <name evidence="1" type="ORF">AAF712_001945</name>
</gene>
<name>A0ABR3ABI0_9AGAR</name>
<organism evidence="1 2">
    <name type="scientific">Marasmius tenuissimus</name>
    <dbReference type="NCBI Taxonomy" id="585030"/>
    <lineage>
        <taxon>Eukaryota</taxon>
        <taxon>Fungi</taxon>
        <taxon>Dikarya</taxon>
        <taxon>Basidiomycota</taxon>
        <taxon>Agaricomycotina</taxon>
        <taxon>Agaricomycetes</taxon>
        <taxon>Agaricomycetidae</taxon>
        <taxon>Agaricales</taxon>
        <taxon>Marasmiineae</taxon>
        <taxon>Marasmiaceae</taxon>
        <taxon>Marasmius</taxon>
    </lineage>
</organism>
<evidence type="ECO:0000313" key="2">
    <source>
        <dbReference type="Proteomes" id="UP001437256"/>
    </source>
</evidence>
<dbReference type="Proteomes" id="UP001437256">
    <property type="component" value="Unassembled WGS sequence"/>
</dbReference>
<accession>A0ABR3ABI0</accession>
<proteinExistence type="predicted"/>
<comment type="caution">
    <text evidence="1">The sequence shown here is derived from an EMBL/GenBank/DDBJ whole genome shotgun (WGS) entry which is preliminary data.</text>
</comment>
<keyword evidence="2" id="KW-1185">Reference proteome</keyword>
<dbReference type="InterPro" id="IPR032675">
    <property type="entry name" value="LRR_dom_sf"/>
</dbReference>
<dbReference type="EMBL" id="JBBXMP010000005">
    <property type="protein sequence ID" value="KAL0070724.1"/>
    <property type="molecule type" value="Genomic_DNA"/>
</dbReference>
<dbReference type="Gene3D" id="3.80.10.10">
    <property type="entry name" value="Ribonuclease Inhibitor"/>
    <property type="match status" value="1"/>
</dbReference>
<evidence type="ECO:0000313" key="1">
    <source>
        <dbReference type="EMBL" id="KAL0070724.1"/>
    </source>
</evidence>